<sequence length="45" mass="5252">MDIKKQNGRWLDIILLSTHYYRLLVQARSGDLVKIILVSMLLLPN</sequence>
<keyword evidence="2" id="KW-1185">Reference proteome</keyword>
<dbReference type="EMBL" id="CP003060">
    <property type="protein sequence ID" value="AEP31267.1"/>
    <property type="molecule type" value="Genomic_DNA"/>
</dbReference>
<accession>G4QDZ3</accession>
<evidence type="ECO:0000313" key="1">
    <source>
        <dbReference type="EMBL" id="AEP31267.1"/>
    </source>
</evidence>
<dbReference type="STRING" id="1085623.GNIT_3172"/>
<protein>
    <submittedName>
        <fullName evidence="1">Uncharacterized protein</fullName>
    </submittedName>
</protein>
<dbReference type="KEGG" id="gni:GNIT_3172"/>
<evidence type="ECO:0000313" key="2">
    <source>
        <dbReference type="Proteomes" id="UP000009282"/>
    </source>
</evidence>
<reference evidence="1 2" key="1">
    <citation type="journal article" date="2011" name="J. Bacteriol.">
        <title>Complete genome sequence of seawater bacterium Glaciecola nitratireducens FR1064T.</title>
        <authorList>
            <person name="Bian F."/>
            <person name="Qin Q.L."/>
            <person name="Xie B.B."/>
            <person name="Shu Y.L."/>
            <person name="Zhang X.Y."/>
            <person name="Yu Y."/>
            <person name="Chen B."/>
            <person name="Chen X.L."/>
            <person name="Zhou B.C."/>
            <person name="Zhang Y.Z."/>
        </authorList>
    </citation>
    <scope>NUCLEOTIDE SEQUENCE [LARGE SCALE GENOMIC DNA]</scope>
    <source>
        <strain evidence="2">JCM 12485 / KCTC 12276 / FR1064</strain>
    </source>
</reference>
<organism evidence="1 2">
    <name type="scientific">Glaciecola nitratireducens (strain JCM 12485 / KCTC 12276 / FR1064)</name>
    <dbReference type="NCBI Taxonomy" id="1085623"/>
    <lineage>
        <taxon>Bacteria</taxon>
        <taxon>Pseudomonadati</taxon>
        <taxon>Pseudomonadota</taxon>
        <taxon>Gammaproteobacteria</taxon>
        <taxon>Alteromonadales</taxon>
        <taxon>Alteromonadaceae</taxon>
        <taxon>Brumicola</taxon>
    </lineage>
</organism>
<dbReference type="HOGENOM" id="CLU_3200348_0_0_6"/>
<dbReference type="AlphaFoldDB" id="G4QDZ3"/>
<proteinExistence type="predicted"/>
<name>G4QDZ3_GLANF</name>
<dbReference type="Proteomes" id="UP000009282">
    <property type="component" value="Chromosome"/>
</dbReference>
<gene>
    <name evidence="1" type="ordered locus">GNIT_3172</name>
</gene>